<keyword evidence="4 6" id="KW-0472">Membrane</keyword>
<dbReference type="AlphaFoldDB" id="A0A319E6D6"/>
<feature type="transmembrane region" description="Helical" evidence="6">
    <location>
        <begin position="79"/>
        <end position="102"/>
    </location>
</feature>
<organism evidence="8 9">
    <name type="scientific">Aspergillus sclerotiicarbonarius (strain CBS 121057 / IBT 28362)</name>
    <dbReference type="NCBI Taxonomy" id="1448318"/>
    <lineage>
        <taxon>Eukaryota</taxon>
        <taxon>Fungi</taxon>
        <taxon>Dikarya</taxon>
        <taxon>Ascomycota</taxon>
        <taxon>Pezizomycotina</taxon>
        <taxon>Eurotiomycetes</taxon>
        <taxon>Eurotiomycetidae</taxon>
        <taxon>Eurotiales</taxon>
        <taxon>Aspergillaceae</taxon>
        <taxon>Aspergillus</taxon>
        <taxon>Aspergillus subgen. Circumdati</taxon>
    </lineage>
</organism>
<evidence type="ECO:0000256" key="4">
    <source>
        <dbReference type="ARBA" id="ARBA00023136"/>
    </source>
</evidence>
<comment type="subcellular location">
    <subcellularLocation>
        <location evidence="1">Membrane</location>
        <topology evidence="1">Multi-pass membrane protein</topology>
    </subcellularLocation>
</comment>
<feature type="transmembrane region" description="Helical" evidence="6">
    <location>
        <begin position="285"/>
        <end position="306"/>
    </location>
</feature>
<protein>
    <recommendedName>
        <fullName evidence="7">Rhodopsin domain-containing protein</fullName>
    </recommendedName>
</protein>
<sequence length="393" mass="44553">MRAFPTVHKLLVSAIKLPVAAVGPPSSVLESTMAETTFTQMHARVSKPVFLGLLWAFTWTSFLFILFRVVVRYGSFRRLYLDDAFVLLAWAIMLTTAIIWQIEGQVLYEIYAMSAGKQPYTPDILPKFNNFMRFIAPLTILFYSGLWCVKFSFLAFFSRLGSKIKSHQIWWGVVLFVTVAVWMASVADMDYRCSLGGLEYIITQCSDLHHVHYQNRTFWANCAGDVITDLLILSIPVLILWNTRITFQKKLILLSVFSVTVVVMIVAIIRVVINTSLDVSVDISWLYFWSFVEMGTAIIISCIASFRQLFVTSQNQHLYGKAACQTPQYPLLNTMRNHYARTQSGPGVEGDVESQKSTVGKRFVPVNFVHVRSDFDVESAPASLTNSREGGWE</sequence>
<feature type="transmembrane region" description="Helical" evidence="6">
    <location>
        <begin position="45"/>
        <end position="67"/>
    </location>
</feature>
<name>A0A319E6D6_ASPSB</name>
<dbReference type="InterPro" id="IPR052337">
    <property type="entry name" value="SAT4-like"/>
</dbReference>
<feature type="transmembrane region" description="Helical" evidence="6">
    <location>
        <begin position="134"/>
        <end position="157"/>
    </location>
</feature>
<dbReference type="STRING" id="1448318.A0A319E6D6"/>
<comment type="similarity">
    <text evidence="5">Belongs to the SAT4 family.</text>
</comment>
<evidence type="ECO:0000256" key="5">
    <source>
        <dbReference type="ARBA" id="ARBA00038359"/>
    </source>
</evidence>
<keyword evidence="3 6" id="KW-1133">Transmembrane helix</keyword>
<dbReference type="GO" id="GO:0016020">
    <property type="term" value="C:membrane"/>
    <property type="evidence" value="ECO:0007669"/>
    <property type="project" value="UniProtKB-SubCell"/>
</dbReference>
<reference evidence="8 9" key="1">
    <citation type="submission" date="2018-02" db="EMBL/GenBank/DDBJ databases">
        <title>The genomes of Aspergillus section Nigri reveals drivers in fungal speciation.</title>
        <authorList>
            <consortium name="DOE Joint Genome Institute"/>
            <person name="Vesth T.C."/>
            <person name="Nybo J."/>
            <person name="Theobald S."/>
            <person name="Brandl J."/>
            <person name="Frisvad J.C."/>
            <person name="Nielsen K.F."/>
            <person name="Lyhne E.K."/>
            <person name="Kogle M.E."/>
            <person name="Kuo A."/>
            <person name="Riley R."/>
            <person name="Clum A."/>
            <person name="Nolan M."/>
            <person name="Lipzen A."/>
            <person name="Salamov A."/>
            <person name="Henrissat B."/>
            <person name="Wiebenga A."/>
            <person name="De vries R.P."/>
            <person name="Grigoriev I.V."/>
            <person name="Mortensen U.H."/>
            <person name="Andersen M.R."/>
            <person name="Baker S.E."/>
        </authorList>
    </citation>
    <scope>NUCLEOTIDE SEQUENCE [LARGE SCALE GENOMIC DNA]</scope>
    <source>
        <strain evidence="8 9">CBS 121057</strain>
    </source>
</reference>
<dbReference type="OrthoDB" id="444631at2759"/>
<gene>
    <name evidence="8" type="ORF">BO78DRAFT_398059</name>
</gene>
<accession>A0A319E6D6</accession>
<evidence type="ECO:0000313" key="9">
    <source>
        <dbReference type="Proteomes" id="UP000248423"/>
    </source>
</evidence>
<dbReference type="PANTHER" id="PTHR33048:SF47">
    <property type="entry name" value="INTEGRAL MEMBRANE PROTEIN-RELATED"/>
    <property type="match status" value="1"/>
</dbReference>
<feature type="transmembrane region" description="Helical" evidence="6">
    <location>
        <begin position="251"/>
        <end position="273"/>
    </location>
</feature>
<dbReference type="Proteomes" id="UP000248423">
    <property type="component" value="Unassembled WGS sequence"/>
</dbReference>
<dbReference type="EMBL" id="KZ826357">
    <property type="protein sequence ID" value="PYI05541.1"/>
    <property type="molecule type" value="Genomic_DNA"/>
</dbReference>
<feature type="transmembrane region" description="Helical" evidence="6">
    <location>
        <begin position="218"/>
        <end position="239"/>
    </location>
</feature>
<dbReference type="Pfam" id="PF20684">
    <property type="entry name" value="Fung_rhodopsin"/>
    <property type="match status" value="1"/>
</dbReference>
<evidence type="ECO:0000256" key="2">
    <source>
        <dbReference type="ARBA" id="ARBA00022692"/>
    </source>
</evidence>
<feature type="transmembrane region" description="Helical" evidence="6">
    <location>
        <begin position="169"/>
        <end position="187"/>
    </location>
</feature>
<evidence type="ECO:0000256" key="1">
    <source>
        <dbReference type="ARBA" id="ARBA00004141"/>
    </source>
</evidence>
<proteinExistence type="inferred from homology"/>
<feature type="domain" description="Rhodopsin" evidence="7">
    <location>
        <begin position="67"/>
        <end position="311"/>
    </location>
</feature>
<keyword evidence="9" id="KW-1185">Reference proteome</keyword>
<evidence type="ECO:0000256" key="3">
    <source>
        <dbReference type="ARBA" id="ARBA00022989"/>
    </source>
</evidence>
<dbReference type="PANTHER" id="PTHR33048">
    <property type="entry name" value="PTH11-LIKE INTEGRAL MEMBRANE PROTEIN (AFU_ORTHOLOGUE AFUA_5G11245)"/>
    <property type="match status" value="1"/>
</dbReference>
<evidence type="ECO:0000259" key="7">
    <source>
        <dbReference type="Pfam" id="PF20684"/>
    </source>
</evidence>
<evidence type="ECO:0000256" key="6">
    <source>
        <dbReference type="SAM" id="Phobius"/>
    </source>
</evidence>
<evidence type="ECO:0000313" key="8">
    <source>
        <dbReference type="EMBL" id="PYI05541.1"/>
    </source>
</evidence>
<dbReference type="VEuPathDB" id="FungiDB:BO78DRAFT_398059"/>
<dbReference type="InterPro" id="IPR049326">
    <property type="entry name" value="Rhodopsin_dom_fungi"/>
</dbReference>
<keyword evidence="2 6" id="KW-0812">Transmembrane</keyword>